<accession>A0A8T0RCV3</accession>
<dbReference type="EMBL" id="CM029047">
    <property type="protein sequence ID" value="KAG2582900.1"/>
    <property type="molecule type" value="Genomic_DNA"/>
</dbReference>
<dbReference type="AlphaFoldDB" id="A0A8T0RCV3"/>
<sequence length="518" mass="56872">MHTDGERNPQGHGTMWGRTRAAKRSLRCHRSKICSGSDRHRSRRHVLQHALGILNKSIGTPLSSSHPLYPLSQENATVQQNPYFEHWHPEYEIPESSNVQDLHPHYDCQQFGHQFIELVPMSIGANVVGRNHDGSRDDMLMLTPSLGAPSGGIQQNSDMFNWSNSALQMGPQTQLNISGGGLQQHRNMLSWRNTSMQTSPQAHLNFSSGAHLGGPEQQRNMFNYSNDISAKMLGQAQQYYYYNGRASMTTGSTTSAGLQQPRLWNMYNTSNPSLQIPTRQTQLNIPSCNRIMDDTMNNMINQRNRQSLLTNMGASPYTTVQPASATRMLVKDTGSTKRPYSSLVDQSYSVGSWNRNPREMESNQCAFNNTTEQTFEQINSATVLEKISHDLLDDVDIMPSGTAKEAMVMSTVNSLSNLLQQEPVPATAGSSQASYAEPTATIITTPLNVSAEAAITQVLGVAPDAGSSGGSCSRAGGGSDNSMLPSTANMEGLPCEEEQMGEIEMDMAYLSELLPFCP</sequence>
<reference evidence="2" key="1">
    <citation type="submission" date="2020-05" db="EMBL/GenBank/DDBJ databases">
        <title>WGS assembly of Panicum virgatum.</title>
        <authorList>
            <person name="Lovell J.T."/>
            <person name="Jenkins J."/>
            <person name="Shu S."/>
            <person name="Juenger T.E."/>
            <person name="Schmutz J."/>
        </authorList>
    </citation>
    <scope>NUCLEOTIDE SEQUENCE</scope>
    <source>
        <strain evidence="2">AP13</strain>
    </source>
</reference>
<proteinExistence type="predicted"/>
<evidence type="ECO:0000313" key="2">
    <source>
        <dbReference type="EMBL" id="KAG2582900.1"/>
    </source>
</evidence>
<evidence type="ECO:0000256" key="1">
    <source>
        <dbReference type="SAM" id="MobiDB-lite"/>
    </source>
</evidence>
<dbReference type="Proteomes" id="UP000823388">
    <property type="component" value="Chromosome 6K"/>
</dbReference>
<gene>
    <name evidence="2" type="ORF">PVAP13_6KG217900</name>
</gene>
<feature type="region of interest" description="Disordered" evidence="1">
    <location>
        <begin position="463"/>
        <end position="485"/>
    </location>
</feature>
<comment type="caution">
    <text evidence="2">The sequence shown here is derived from an EMBL/GenBank/DDBJ whole genome shotgun (WGS) entry which is preliminary data.</text>
</comment>
<keyword evidence="3" id="KW-1185">Reference proteome</keyword>
<name>A0A8T0RCV3_PANVG</name>
<feature type="region of interest" description="Disordered" evidence="1">
    <location>
        <begin position="1"/>
        <end position="22"/>
    </location>
</feature>
<evidence type="ECO:0000313" key="3">
    <source>
        <dbReference type="Proteomes" id="UP000823388"/>
    </source>
</evidence>
<protein>
    <submittedName>
        <fullName evidence="2">Uncharacterized protein</fullName>
    </submittedName>
</protein>
<organism evidence="2 3">
    <name type="scientific">Panicum virgatum</name>
    <name type="common">Blackwell switchgrass</name>
    <dbReference type="NCBI Taxonomy" id="38727"/>
    <lineage>
        <taxon>Eukaryota</taxon>
        <taxon>Viridiplantae</taxon>
        <taxon>Streptophyta</taxon>
        <taxon>Embryophyta</taxon>
        <taxon>Tracheophyta</taxon>
        <taxon>Spermatophyta</taxon>
        <taxon>Magnoliopsida</taxon>
        <taxon>Liliopsida</taxon>
        <taxon>Poales</taxon>
        <taxon>Poaceae</taxon>
        <taxon>PACMAD clade</taxon>
        <taxon>Panicoideae</taxon>
        <taxon>Panicodae</taxon>
        <taxon>Paniceae</taxon>
        <taxon>Panicinae</taxon>
        <taxon>Panicum</taxon>
        <taxon>Panicum sect. Hiantes</taxon>
    </lineage>
</organism>